<evidence type="ECO:0000313" key="1">
    <source>
        <dbReference type="EMBL" id="GAA4037123.1"/>
    </source>
</evidence>
<protein>
    <recommendedName>
        <fullName evidence="3">GxxExxY protein</fullName>
    </recommendedName>
</protein>
<accession>A0ABP7U6X7</accession>
<dbReference type="EMBL" id="BAABDK010000017">
    <property type="protein sequence ID" value="GAA4037123.1"/>
    <property type="molecule type" value="Genomic_DNA"/>
</dbReference>
<dbReference type="NCBIfam" id="TIGR04256">
    <property type="entry name" value="GxxExxY"/>
    <property type="match status" value="1"/>
</dbReference>
<reference evidence="2" key="1">
    <citation type="journal article" date="2019" name="Int. J. Syst. Evol. Microbiol.">
        <title>The Global Catalogue of Microorganisms (GCM) 10K type strain sequencing project: providing services to taxonomists for standard genome sequencing and annotation.</title>
        <authorList>
            <consortium name="The Broad Institute Genomics Platform"/>
            <consortium name="The Broad Institute Genome Sequencing Center for Infectious Disease"/>
            <person name="Wu L."/>
            <person name="Ma J."/>
        </authorList>
    </citation>
    <scope>NUCLEOTIDE SEQUENCE [LARGE SCALE GENOMIC DNA]</scope>
    <source>
        <strain evidence="2">JCM 17225</strain>
    </source>
</reference>
<dbReference type="Pfam" id="PF13366">
    <property type="entry name" value="PDDEXK_3"/>
    <property type="match status" value="1"/>
</dbReference>
<dbReference type="InterPro" id="IPR026350">
    <property type="entry name" value="GxxExxY"/>
</dbReference>
<gene>
    <name evidence="1" type="ORF">GCM10022409_22570</name>
</gene>
<proteinExistence type="predicted"/>
<sequence length="115" mass="13024">MRLFGYIPNSDPGFFESVYEAALTHELRKAGLEVETQVPIPVVYDGIKLALGFRLDVLVENKVVLELKSCEQLIPIHSKQLLNCLRLADLRLGLMFNFNVESLKGNIIRLANNLR</sequence>
<dbReference type="Proteomes" id="UP001501469">
    <property type="component" value="Unassembled WGS sequence"/>
</dbReference>
<evidence type="ECO:0000313" key="2">
    <source>
        <dbReference type="Proteomes" id="UP001501469"/>
    </source>
</evidence>
<evidence type="ECO:0008006" key="3">
    <source>
        <dbReference type="Google" id="ProtNLM"/>
    </source>
</evidence>
<keyword evidence="2" id="KW-1185">Reference proteome</keyword>
<name>A0ABP7U6X7_9BACT</name>
<organism evidence="1 2">
    <name type="scientific">Hymenobacter glaciei</name>
    <dbReference type="NCBI Taxonomy" id="877209"/>
    <lineage>
        <taxon>Bacteria</taxon>
        <taxon>Pseudomonadati</taxon>
        <taxon>Bacteroidota</taxon>
        <taxon>Cytophagia</taxon>
        <taxon>Cytophagales</taxon>
        <taxon>Hymenobacteraceae</taxon>
        <taxon>Hymenobacter</taxon>
    </lineage>
</organism>
<comment type="caution">
    <text evidence="1">The sequence shown here is derived from an EMBL/GenBank/DDBJ whole genome shotgun (WGS) entry which is preliminary data.</text>
</comment>